<keyword evidence="2" id="KW-1185">Reference proteome</keyword>
<dbReference type="OrthoDB" id="4218at2"/>
<dbReference type="InterPro" id="IPR010254">
    <property type="entry name" value="B12-dep_deHydtase_bsu"/>
</dbReference>
<dbReference type="EMBL" id="PXZH01000003">
    <property type="protein sequence ID" value="RST89053.1"/>
    <property type="molecule type" value="Genomic_DNA"/>
</dbReference>
<comment type="caution">
    <text evidence="1">The sequence shown here is derived from an EMBL/GenBank/DDBJ whole genome shotgun (WGS) entry which is preliminary data.</text>
</comment>
<dbReference type="Pfam" id="PF02288">
    <property type="entry name" value="Dehydratase_MU"/>
    <property type="match status" value="1"/>
</dbReference>
<name>A0A3R9YWN1_9ENTE</name>
<dbReference type="AlphaFoldDB" id="A0A3R9YWN1"/>
<dbReference type="NCBIfam" id="NF011616">
    <property type="entry name" value="PRK15042.1"/>
    <property type="match status" value="1"/>
</dbReference>
<dbReference type="SUPFAM" id="SSF52968">
    <property type="entry name" value="B12-dependent dehydatase associated subunit"/>
    <property type="match status" value="1"/>
</dbReference>
<evidence type="ECO:0000313" key="2">
    <source>
        <dbReference type="Proteomes" id="UP000277864"/>
    </source>
</evidence>
<proteinExistence type="predicted"/>
<accession>A0A3R9YWN1</accession>
<organism evidence="1 2">
    <name type="scientific">Vagococcus humatus</name>
    <dbReference type="NCBI Taxonomy" id="1889241"/>
    <lineage>
        <taxon>Bacteria</taxon>
        <taxon>Bacillati</taxon>
        <taxon>Bacillota</taxon>
        <taxon>Bacilli</taxon>
        <taxon>Lactobacillales</taxon>
        <taxon>Enterococcaceae</taxon>
        <taxon>Vagococcus</taxon>
    </lineage>
</organism>
<dbReference type="RefSeq" id="WP_125943480.1">
    <property type="nucleotide sequence ID" value="NZ_PXZH01000003.1"/>
</dbReference>
<evidence type="ECO:0000313" key="1">
    <source>
        <dbReference type="EMBL" id="RST89053.1"/>
    </source>
</evidence>
<dbReference type="InterPro" id="IPR025541">
    <property type="entry name" value="Ppandiol/glycerol_DHydtase_msu"/>
</dbReference>
<reference evidence="1 2" key="1">
    <citation type="submission" date="2018-03" db="EMBL/GenBank/DDBJ databases">
        <authorList>
            <person name="Gulvik C.A."/>
        </authorList>
    </citation>
    <scope>NUCLEOTIDE SEQUENCE [LARGE SCALE GENOMIC DNA]</scope>
    <source>
        <strain evidence="1 2">JCM 31581</strain>
    </source>
</reference>
<dbReference type="Proteomes" id="UP000277864">
    <property type="component" value="Unassembled WGS sequence"/>
</dbReference>
<gene>
    <name evidence="1" type="ORF">C7P63_07115</name>
</gene>
<dbReference type="Gene3D" id="3.40.50.10150">
    <property type="entry name" value="B12-dependent dehydatase associated subunit"/>
    <property type="match status" value="1"/>
</dbReference>
<protein>
    <submittedName>
        <fullName evidence="1">Propanediol dehydratase</fullName>
    </submittedName>
</protein>
<dbReference type="InterPro" id="IPR003208">
    <property type="entry name" value="Dehydtase/Dehydtase_re"/>
</dbReference>
<dbReference type="PIRSF" id="PIRSF018506">
    <property type="entry name" value="Prpndl_dhdrts_md"/>
    <property type="match status" value="1"/>
</dbReference>
<sequence length="239" mass="25779">MSELNVNEELLRAIIRDVLKEMPTDDSAVTFKETLNDTQSQAVATETKAPAVAKQVDWFKHAGVAKPGTSKDEVVVAVAPGFAEFMTENLTGISHRDILRQVIAGIEEEGLKARVMKVYRTADVSFVGAEGDKLSGSGICVGIQSKGTTIIHQKDLAPLSNLELFPQAPVISLDTYRAIGKNAAKYAKGESPDPVPTVSDQMARVAYQALSALMHIKETKNVVIGKPAEEIIVDFATKE</sequence>